<dbReference type="Proteomes" id="UP000782241">
    <property type="component" value="Unassembled WGS sequence"/>
</dbReference>
<name>A0A9P7GT71_9HYPO</name>
<proteinExistence type="predicted"/>
<evidence type="ECO:0000313" key="2">
    <source>
        <dbReference type="EMBL" id="KAG5655823.1"/>
    </source>
</evidence>
<comment type="caution">
    <text evidence="2">The sequence shown here is derived from an EMBL/GenBank/DDBJ whole genome shotgun (WGS) entry which is preliminary data.</text>
</comment>
<organism evidence="2 3">
    <name type="scientific">Fusarium avenaceum</name>
    <dbReference type="NCBI Taxonomy" id="40199"/>
    <lineage>
        <taxon>Eukaryota</taxon>
        <taxon>Fungi</taxon>
        <taxon>Dikarya</taxon>
        <taxon>Ascomycota</taxon>
        <taxon>Pezizomycotina</taxon>
        <taxon>Sordariomycetes</taxon>
        <taxon>Hypocreomycetidae</taxon>
        <taxon>Hypocreales</taxon>
        <taxon>Nectriaceae</taxon>
        <taxon>Fusarium</taxon>
        <taxon>Fusarium tricinctum species complex</taxon>
    </lineage>
</organism>
<feature type="compositionally biased region" description="Polar residues" evidence="1">
    <location>
        <begin position="436"/>
        <end position="446"/>
    </location>
</feature>
<evidence type="ECO:0000256" key="1">
    <source>
        <dbReference type="SAM" id="MobiDB-lite"/>
    </source>
</evidence>
<feature type="compositionally biased region" description="Basic and acidic residues" evidence="1">
    <location>
        <begin position="338"/>
        <end position="348"/>
    </location>
</feature>
<feature type="compositionally biased region" description="Basic and acidic residues" evidence="1">
    <location>
        <begin position="267"/>
        <end position="284"/>
    </location>
</feature>
<feature type="region of interest" description="Disordered" evidence="1">
    <location>
        <begin position="267"/>
        <end position="348"/>
    </location>
</feature>
<feature type="region of interest" description="Disordered" evidence="1">
    <location>
        <begin position="378"/>
        <end position="398"/>
    </location>
</feature>
<keyword evidence="3" id="KW-1185">Reference proteome</keyword>
<dbReference type="EMBL" id="JAGPUO010000026">
    <property type="protein sequence ID" value="KAG5655823.1"/>
    <property type="molecule type" value="Genomic_DNA"/>
</dbReference>
<feature type="region of interest" description="Disordered" evidence="1">
    <location>
        <begin position="436"/>
        <end position="487"/>
    </location>
</feature>
<sequence length="487" mass="57783">MRLTVPFVALCAAPSAIGFILPDSFKDLAHGKLDPESTHSKDYDHILDLSDKHEEHDHGLAKHKLKTHKHKHKHLHPHEHIHHDYHKHPIKPCHILTTERTCKDFHGLTDEVEKVIHVVQTRDCGNDEHCWHEVVKYIYGLEHSLDLYDKHIDKTTLRKCFNCDQEAIIVECYYDYADALIRLLKVLKHKSKYLEGEVDRPVLTAINSLRVANYALTYEFGRRINCKETLKDIMEKQGANDGSTKGSIQQAFEKFIYTPLITGEDFKNKGSYEGSESRREKNYKDEDEEEEEKNRYKTDKVHKHHHEHFHGHKHGHGHEHKHGHLHGHLHGHKHGHKHDYEHDYEDKHEDEPHFKHLNVRGYRDTVFQDKNTYSQGLSNDYYFEEPSRGYHGNCPVQPQREEDRRLEWQKNSPLPLYGDVVFQPREDHRQNYRQNYRQSYPESYSASCPERYPQSYSESYPERDHAPEWFSPERSPYNHYHDSHGRD</sequence>
<gene>
    <name evidence="2" type="ORF">KAF25_008942</name>
</gene>
<protein>
    <submittedName>
        <fullName evidence="2">Uncharacterized protein</fullName>
    </submittedName>
</protein>
<evidence type="ECO:0000313" key="3">
    <source>
        <dbReference type="Proteomes" id="UP000782241"/>
    </source>
</evidence>
<dbReference type="AlphaFoldDB" id="A0A9P7GT71"/>
<accession>A0A9P7GT71</accession>
<feature type="compositionally biased region" description="Basic residues" evidence="1">
    <location>
        <begin position="300"/>
        <end position="337"/>
    </location>
</feature>
<reference evidence="2" key="1">
    <citation type="submission" date="2021-04" db="EMBL/GenBank/DDBJ databases">
        <title>Draft genome of Fusarium avenaceum strain F156N33, isolated from an atmospheric sample in Virginia.</title>
        <authorList>
            <person name="Yang S."/>
            <person name="Vinatzer B.A."/>
            <person name="Coleman J."/>
        </authorList>
    </citation>
    <scope>NUCLEOTIDE SEQUENCE</scope>
    <source>
        <strain evidence="2">F156N33</strain>
    </source>
</reference>